<organism evidence="1 2">
    <name type="scientific">Bifidobacterium commune</name>
    <dbReference type="NCBI Taxonomy" id="1505727"/>
    <lineage>
        <taxon>Bacteria</taxon>
        <taxon>Bacillati</taxon>
        <taxon>Actinomycetota</taxon>
        <taxon>Actinomycetes</taxon>
        <taxon>Bifidobacteriales</taxon>
        <taxon>Bifidobacteriaceae</taxon>
        <taxon>Bifidobacterium</taxon>
    </lineage>
</organism>
<dbReference type="AlphaFoldDB" id="A0A1C4H0N0"/>
<protein>
    <recommendedName>
        <fullName evidence="3">SPOR domain-containing protein</fullName>
    </recommendedName>
</protein>
<proteinExistence type="predicted"/>
<accession>A0A1C4H0N0</accession>
<gene>
    <name evidence="1" type="ORF">GA0061077_0255</name>
</gene>
<dbReference type="EMBL" id="FMBL01000001">
    <property type="protein sequence ID" value="SCC78426.1"/>
    <property type="molecule type" value="Genomic_DNA"/>
</dbReference>
<keyword evidence="2" id="KW-1185">Reference proteome</keyword>
<reference evidence="2" key="1">
    <citation type="submission" date="2016-08" db="EMBL/GenBank/DDBJ databases">
        <authorList>
            <person name="Varghese N."/>
            <person name="Submissions Spin"/>
        </authorList>
    </citation>
    <scope>NUCLEOTIDE SEQUENCE [LARGE SCALE GENOMIC DNA]</scope>
    <source>
        <strain evidence="2">R-52791</strain>
    </source>
</reference>
<evidence type="ECO:0000313" key="1">
    <source>
        <dbReference type="EMBL" id="SCC78426.1"/>
    </source>
</evidence>
<dbReference type="RefSeq" id="WP_091847143.1">
    <property type="nucleotide sequence ID" value="NZ_FMBL01000001.1"/>
</dbReference>
<sequence>MDVNEASVQDKTEGEWYFNTVTKSPELGKISPMDQRLGPYRSYEEAERAWEKAGQRNVIWDEENRKWDAWGGGDDRDRGV</sequence>
<evidence type="ECO:0000313" key="2">
    <source>
        <dbReference type="Proteomes" id="UP000242610"/>
    </source>
</evidence>
<evidence type="ECO:0008006" key="3">
    <source>
        <dbReference type="Google" id="ProtNLM"/>
    </source>
</evidence>
<name>A0A1C4H0N0_9BIFI</name>
<dbReference type="STRING" id="1505727.GA0061077_0255"/>
<dbReference type="OrthoDB" id="3268477at2"/>
<dbReference type="Proteomes" id="UP000242610">
    <property type="component" value="Unassembled WGS sequence"/>
</dbReference>